<dbReference type="OrthoDB" id="10069473at2759"/>
<feature type="compositionally biased region" description="Polar residues" evidence="1">
    <location>
        <begin position="417"/>
        <end position="431"/>
    </location>
</feature>
<accession>A0A6V7TMT8</accession>
<dbReference type="EMBL" id="CAJEWN010000006">
    <property type="protein sequence ID" value="CAD2127648.1"/>
    <property type="molecule type" value="Genomic_DNA"/>
</dbReference>
<dbReference type="Pfam" id="PF04818">
    <property type="entry name" value="CID"/>
    <property type="match status" value="1"/>
</dbReference>
<comment type="caution">
    <text evidence="3">The sequence shown here is derived from an EMBL/GenBank/DDBJ whole genome shotgun (WGS) entry which is preliminary data.</text>
</comment>
<dbReference type="PANTHER" id="PTHR12460:SF39">
    <property type="entry name" value="CID DOMAIN-CONTAINING PROTEIN"/>
    <property type="match status" value="1"/>
</dbReference>
<feature type="compositionally biased region" description="Low complexity" evidence="1">
    <location>
        <begin position="377"/>
        <end position="391"/>
    </location>
</feature>
<dbReference type="InterPro" id="IPR008942">
    <property type="entry name" value="ENTH_VHS"/>
</dbReference>
<evidence type="ECO:0000256" key="1">
    <source>
        <dbReference type="SAM" id="MobiDB-lite"/>
    </source>
</evidence>
<dbReference type="PROSITE" id="PS51391">
    <property type="entry name" value="CID"/>
    <property type="match status" value="1"/>
</dbReference>
<feature type="region of interest" description="Disordered" evidence="1">
    <location>
        <begin position="264"/>
        <end position="557"/>
    </location>
</feature>
<dbReference type="PANTHER" id="PTHR12460">
    <property type="entry name" value="CYCLIN-DEPENDENT KINASE INHIBITOR-RELATED PROTEIN"/>
    <property type="match status" value="1"/>
</dbReference>
<dbReference type="SUPFAM" id="SSF48464">
    <property type="entry name" value="ENTH/VHS domain"/>
    <property type="match status" value="1"/>
</dbReference>
<feature type="domain" description="CID" evidence="2">
    <location>
        <begin position="2"/>
        <end position="131"/>
    </location>
</feature>
<dbReference type="SMART" id="SM00582">
    <property type="entry name" value="RPR"/>
    <property type="match status" value="1"/>
</dbReference>
<dbReference type="InterPro" id="IPR006569">
    <property type="entry name" value="CID_dom"/>
</dbReference>
<organism evidence="3 4">
    <name type="scientific">Meloidogyne enterolobii</name>
    <name type="common">Root-knot nematode worm</name>
    <name type="synonym">Meloidogyne mayaguensis</name>
    <dbReference type="NCBI Taxonomy" id="390850"/>
    <lineage>
        <taxon>Eukaryota</taxon>
        <taxon>Metazoa</taxon>
        <taxon>Ecdysozoa</taxon>
        <taxon>Nematoda</taxon>
        <taxon>Chromadorea</taxon>
        <taxon>Rhabditida</taxon>
        <taxon>Tylenchina</taxon>
        <taxon>Tylenchomorpha</taxon>
        <taxon>Tylenchoidea</taxon>
        <taxon>Meloidogynidae</taxon>
        <taxon>Meloidogyninae</taxon>
        <taxon>Meloidogyne</taxon>
    </lineage>
</organism>
<name>A0A6V7TMT8_MELEN</name>
<gene>
    <name evidence="3" type="ORF">MENT_LOCUS1980</name>
</gene>
<dbReference type="Gene3D" id="1.25.40.90">
    <property type="match status" value="1"/>
</dbReference>
<feature type="compositionally biased region" description="Pro residues" evidence="1">
    <location>
        <begin position="466"/>
        <end position="481"/>
    </location>
</feature>
<proteinExistence type="predicted"/>
<dbReference type="GO" id="GO:0031124">
    <property type="term" value="P:mRNA 3'-end processing"/>
    <property type="evidence" value="ECO:0007669"/>
    <property type="project" value="TreeGrafter"/>
</dbReference>
<dbReference type="Proteomes" id="UP000580250">
    <property type="component" value="Unassembled WGS sequence"/>
</dbReference>
<protein>
    <recommendedName>
        <fullName evidence="2">CID domain-containing protein</fullName>
    </recommendedName>
</protein>
<sequence>MVSPPTEEIMRKRLMSVNSTQESVQTCSKWLLHHRESIDKIANCWMDIYKQTNDKLRIALIYVLNDVVQKAACKRDINVTLTFHPHLINATTISSVTVKKAISRCVEVFGERNVYPAHIIEEMKTALVSRIATEKDESQNATEIIDFQKIIRAIESFYKNEMLTEKAREILSRSSFNFKESVQGRVKDRNEGIKALADMDSSRQKLISFLDTVEKHKQKGLLLHELMKKTENTFNLQLRDVTVINDAYERFAEGIKKTKEQLETMESSGCMLGESPPRDAPSPTAGDDPFVHGVDGEELAGGGDDMEMDEEDKPGTSGSSRCFLKSANEYTRASMPTGPPIQFNAPPPLNTQFIPLPTQSSGALPPPRPSVMDPRQARFFASQQQQQQNYPSIPPPPGASPPQQQSQINQQQFFNQTNGGDHSTANLSSPPMFNHPPPLIPRTPKFLNTFNSSHPLPSSMQSPPNFVLPPPGLVQPPPLFSPPQKQHQQQREFGGNYGPKRRNSSGADSAISKRQRNNSNDWKDGGRGHNNNGGGGGGGWRHSFANGEKRMQHYNRH</sequence>
<evidence type="ECO:0000259" key="2">
    <source>
        <dbReference type="PROSITE" id="PS51391"/>
    </source>
</evidence>
<evidence type="ECO:0000313" key="4">
    <source>
        <dbReference type="Proteomes" id="UP000580250"/>
    </source>
</evidence>
<feature type="compositionally biased region" description="Polar residues" evidence="1">
    <location>
        <begin position="446"/>
        <end position="464"/>
    </location>
</feature>
<reference evidence="3 4" key="1">
    <citation type="submission" date="2020-08" db="EMBL/GenBank/DDBJ databases">
        <authorList>
            <person name="Koutsovoulos G."/>
            <person name="Danchin GJ E."/>
        </authorList>
    </citation>
    <scope>NUCLEOTIDE SEQUENCE [LARGE SCALE GENOMIC DNA]</scope>
</reference>
<evidence type="ECO:0000313" key="3">
    <source>
        <dbReference type="EMBL" id="CAD2127648.1"/>
    </source>
</evidence>
<dbReference type="AlphaFoldDB" id="A0A6V7TMT8"/>
<feature type="compositionally biased region" description="Low complexity" evidence="1">
    <location>
        <begin position="401"/>
        <end position="416"/>
    </location>
</feature>
<dbReference type="GO" id="GO:0000993">
    <property type="term" value="F:RNA polymerase II complex binding"/>
    <property type="evidence" value="ECO:0007669"/>
    <property type="project" value="TreeGrafter"/>
</dbReference>
<feature type="compositionally biased region" description="Polar residues" evidence="1">
    <location>
        <begin position="350"/>
        <end position="362"/>
    </location>
</feature>
<feature type="compositionally biased region" description="Gly residues" evidence="1">
    <location>
        <begin position="531"/>
        <end position="540"/>
    </location>
</feature>